<protein>
    <recommendedName>
        <fullName evidence="2">Baseplate wedge subunit</fullName>
    </recommendedName>
</protein>
<organism evidence="1">
    <name type="scientific">uncultured Caudovirales phage</name>
    <dbReference type="NCBI Taxonomy" id="2100421"/>
    <lineage>
        <taxon>Viruses</taxon>
        <taxon>Duplodnaviria</taxon>
        <taxon>Heunggongvirae</taxon>
        <taxon>Uroviricota</taxon>
        <taxon>Caudoviricetes</taxon>
        <taxon>Peduoviridae</taxon>
        <taxon>Maltschvirus</taxon>
        <taxon>Maltschvirus maltsch</taxon>
    </lineage>
</organism>
<gene>
    <name evidence="1" type="ORF">UFOVP245_119</name>
</gene>
<dbReference type="SUPFAM" id="SSF89433">
    <property type="entry name" value="Baseplate structural protein gp8"/>
    <property type="match status" value="1"/>
</dbReference>
<dbReference type="InterPro" id="IPR036327">
    <property type="entry name" value="Gp8_sf"/>
</dbReference>
<name>A0A6J7WWN1_9CAUD</name>
<dbReference type="EMBL" id="LR798287">
    <property type="protein sequence ID" value="CAB5221295.1"/>
    <property type="molecule type" value="Genomic_DNA"/>
</dbReference>
<reference evidence="1" key="1">
    <citation type="submission" date="2020-05" db="EMBL/GenBank/DDBJ databases">
        <authorList>
            <person name="Chiriac C."/>
            <person name="Salcher M."/>
            <person name="Ghai R."/>
            <person name="Kavagutti S V."/>
        </authorList>
    </citation>
    <scope>NUCLEOTIDE SEQUENCE</scope>
</reference>
<evidence type="ECO:0008006" key="2">
    <source>
        <dbReference type="Google" id="ProtNLM"/>
    </source>
</evidence>
<sequence>MTGILTNSFKTKLVQTVVADIANSISDANNSYYVAFGGPNPWPDDYNPPDADNSVQSSSYDVYDKMLFGKKVSPGDAISITRKNVWTIDTIYDYYSHRDPDLYSKNFFVINKYGRVYKCLFNNYGAKSTVEPNETVTKTHFITADGYVWKYMYAIYSSYSKKFSTDTHMPVVPDPNVSLNAEDGAIHVIVLDNLGQNYISASGYVEDVLDSTLTTTTVKISNANASGITGAYNGSAFYVSAGSEEGTLAIITNFTVNSSGKFINTDVDLQGLNTSSYYNIAPRVTIVGDGFDARAVASVNTFNGSIDSVTMISRGYGYNSATVKFTANVEFGSDASAYPIISPVGGHGSDVYNELGVDTLGISLDTFSSDDFPEWINYRQTSLLGSPIATANNQVYQEPTFFQTFSLGVANLSDLMPAEEIVTGYNSGATATVVYMTTTDLYVIAPVGTFQLGETLTGFYTGITCTIAAINTRDLVPYKGDVLHLNNFQPISRDGAPSEQVKLYFKV</sequence>
<accession>A0A6J7WWN1</accession>
<proteinExistence type="predicted"/>
<evidence type="ECO:0000313" key="1">
    <source>
        <dbReference type="EMBL" id="CAB5221295.1"/>
    </source>
</evidence>
<dbReference type="Gene3D" id="2.60.340.10">
    <property type="entry name" value="baseplate structural protein gp8, domain 1"/>
    <property type="match status" value="1"/>
</dbReference>